<dbReference type="InterPro" id="IPR011701">
    <property type="entry name" value="MFS"/>
</dbReference>
<organism evidence="7">
    <name type="scientific">Scrofimicrobium appendicitidis</name>
    <dbReference type="NCBI Taxonomy" id="3079930"/>
    <lineage>
        <taxon>Bacteria</taxon>
        <taxon>Bacillati</taxon>
        <taxon>Actinomycetota</taxon>
        <taxon>Actinomycetes</taxon>
        <taxon>Actinomycetales</taxon>
        <taxon>Actinomycetaceae</taxon>
        <taxon>Scrofimicrobium</taxon>
    </lineage>
</organism>
<feature type="domain" description="Major facilitator superfamily (MFS) profile" evidence="6">
    <location>
        <begin position="1"/>
        <end position="387"/>
    </location>
</feature>
<name>A0AAU7V6R8_9ACTO</name>
<dbReference type="GO" id="GO:0005886">
    <property type="term" value="C:plasma membrane"/>
    <property type="evidence" value="ECO:0007669"/>
    <property type="project" value="UniProtKB-SubCell"/>
</dbReference>
<dbReference type="EMBL" id="CP138335">
    <property type="protein sequence ID" value="XBW07985.1"/>
    <property type="molecule type" value="Genomic_DNA"/>
</dbReference>
<dbReference type="Gene3D" id="1.20.1250.20">
    <property type="entry name" value="MFS general substrate transporter like domains"/>
    <property type="match status" value="2"/>
</dbReference>
<dbReference type="SUPFAM" id="SSF103473">
    <property type="entry name" value="MFS general substrate transporter"/>
    <property type="match status" value="1"/>
</dbReference>
<dbReference type="InterPro" id="IPR020846">
    <property type="entry name" value="MFS_dom"/>
</dbReference>
<accession>A0AAU7V6R8</accession>
<feature type="transmembrane region" description="Helical" evidence="5">
    <location>
        <begin position="361"/>
        <end position="379"/>
    </location>
</feature>
<evidence type="ECO:0000256" key="4">
    <source>
        <dbReference type="ARBA" id="ARBA00023136"/>
    </source>
</evidence>
<dbReference type="Pfam" id="PF07690">
    <property type="entry name" value="MFS_1"/>
    <property type="match status" value="1"/>
</dbReference>
<feature type="transmembrane region" description="Helical" evidence="5">
    <location>
        <begin position="336"/>
        <end position="355"/>
    </location>
</feature>
<reference evidence="7" key="1">
    <citation type="submission" date="2023-11" db="EMBL/GenBank/DDBJ databases">
        <title>Scrofimicrobium hongkongense sp. nov., isolated from a patient with peritonitis.</title>
        <authorList>
            <person name="Lao H.Y."/>
            <person name="Wong A.Y.P."/>
            <person name="Ng T.L."/>
            <person name="Wong R.Y.L."/>
            <person name="Yau M.C.Y."/>
            <person name="Lam J.Y.W."/>
            <person name="Siu G.K.H."/>
        </authorList>
    </citation>
    <scope>NUCLEOTIDE SEQUENCE</scope>
    <source>
        <strain evidence="7">R131</strain>
    </source>
</reference>
<dbReference type="PANTHER" id="PTHR23514:SF13">
    <property type="entry name" value="INNER MEMBRANE PROTEIN YBJJ"/>
    <property type="match status" value="1"/>
</dbReference>
<dbReference type="InterPro" id="IPR051788">
    <property type="entry name" value="MFS_Transporter"/>
</dbReference>
<keyword evidence="2 5" id="KW-0812">Transmembrane</keyword>
<evidence type="ECO:0000256" key="3">
    <source>
        <dbReference type="ARBA" id="ARBA00022989"/>
    </source>
</evidence>
<dbReference type="KEGG" id="sapp:SAC06_00020"/>
<sequence length="389" mass="40051">MTSIARARNATLLMFACNGFMFASWMARLPDVKSILGLTPGQLGVMLLGTSAGALIGLPLAGRITDAVGARRAGRIGIVLATIGLVAAALAVHVELSMFLVMPGMCFLGFGNGVWDVAQNLEGTEVEQAQGKSIMPWFHAGFSGGTVLGALVGAAIVALKVPVLWHLLVVCLIAAGGAWWATSAFLPSRPPLAQSSEPGTEPARSAWLEPRTLMIGVMVLAAAFTEGTANDWMAVAFVDGHGVQKATGVLALAVFLTAMTIGRIAGTALLDRYGRLPVLYLMFGAAVAGSVLVIFGNTTVAFIGAAIWGVGASLGFPVGMSAAADDPARAPMRISVVATIGYMAFLAGPPVLGFLGDHFGILRGLLLVSLVSVLAMLAVPSARPLQKES</sequence>
<feature type="transmembrane region" description="Helical" evidence="5">
    <location>
        <begin position="278"/>
        <end position="295"/>
    </location>
</feature>
<keyword evidence="4 5" id="KW-0472">Membrane</keyword>
<dbReference type="GO" id="GO:0022857">
    <property type="term" value="F:transmembrane transporter activity"/>
    <property type="evidence" value="ECO:0007669"/>
    <property type="project" value="InterPro"/>
</dbReference>
<dbReference type="AlphaFoldDB" id="A0AAU7V6R8"/>
<feature type="transmembrane region" description="Helical" evidence="5">
    <location>
        <begin position="136"/>
        <end position="157"/>
    </location>
</feature>
<dbReference type="PANTHER" id="PTHR23514">
    <property type="entry name" value="BYPASS OF STOP CODON PROTEIN 6"/>
    <property type="match status" value="1"/>
</dbReference>
<evidence type="ECO:0000256" key="5">
    <source>
        <dbReference type="SAM" id="Phobius"/>
    </source>
</evidence>
<dbReference type="InterPro" id="IPR036259">
    <property type="entry name" value="MFS_trans_sf"/>
</dbReference>
<dbReference type="CDD" id="cd17393">
    <property type="entry name" value="MFS_MosC_like"/>
    <property type="match status" value="1"/>
</dbReference>
<evidence type="ECO:0000259" key="6">
    <source>
        <dbReference type="PROSITE" id="PS50850"/>
    </source>
</evidence>
<comment type="subcellular location">
    <subcellularLocation>
        <location evidence="1">Cell membrane</location>
        <topology evidence="1">Multi-pass membrane protein</topology>
    </subcellularLocation>
</comment>
<protein>
    <submittedName>
        <fullName evidence="7">MFS transporter</fullName>
    </submittedName>
</protein>
<evidence type="ECO:0000313" key="7">
    <source>
        <dbReference type="EMBL" id="XBW07985.1"/>
    </source>
</evidence>
<evidence type="ECO:0000256" key="1">
    <source>
        <dbReference type="ARBA" id="ARBA00004651"/>
    </source>
</evidence>
<evidence type="ECO:0000256" key="2">
    <source>
        <dbReference type="ARBA" id="ARBA00022692"/>
    </source>
</evidence>
<feature type="transmembrane region" description="Helical" evidence="5">
    <location>
        <begin position="245"/>
        <end position="266"/>
    </location>
</feature>
<feature type="transmembrane region" description="Helical" evidence="5">
    <location>
        <begin position="163"/>
        <end position="186"/>
    </location>
</feature>
<gene>
    <name evidence="7" type="ORF">SAC06_00020</name>
</gene>
<feature type="transmembrane region" description="Helical" evidence="5">
    <location>
        <begin position="73"/>
        <end position="92"/>
    </location>
</feature>
<feature type="transmembrane region" description="Helical" evidence="5">
    <location>
        <begin position="12"/>
        <end position="29"/>
    </location>
</feature>
<proteinExistence type="predicted"/>
<dbReference type="RefSeq" id="WP_350258185.1">
    <property type="nucleotide sequence ID" value="NZ_CP138335.1"/>
</dbReference>
<dbReference type="PROSITE" id="PS50850">
    <property type="entry name" value="MFS"/>
    <property type="match status" value="1"/>
</dbReference>
<feature type="transmembrane region" description="Helical" evidence="5">
    <location>
        <begin position="301"/>
        <end position="324"/>
    </location>
</feature>
<keyword evidence="3 5" id="KW-1133">Transmembrane helix</keyword>
<feature type="transmembrane region" description="Helical" evidence="5">
    <location>
        <begin position="41"/>
        <end position="61"/>
    </location>
</feature>